<evidence type="ECO:0000256" key="1">
    <source>
        <dbReference type="SAM" id="MobiDB-lite"/>
    </source>
</evidence>
<organism evidence="3">
    <name type="scientific">Aedes albopictus</name>
    <name type="common">Asian tiger mosquito</name>
    <name type="synonym">Stegomyia albopicta</name>
    <dbReference type="NCBI Taxonomy" id="7160"/>
    <lineage>
        <taxon>Eukaryota</taxon>
        <taxon>Metazoa</taxon>
        <taxon>Ecdysozoa</taxon>
        <taxon>Arthropoda</taxon>
        <taxon>Hexapoda</taxon>
        <taxon>Insecta</taxon>
        <taxon>Pterygota</taxon>
        <taxon>Neoptera</taxon>
        <taxon>Endopterygota</taxon>
        <taxon>Diptera</taxon>
        <taxon>Nematocera</taxon>
        <taxon>Culicoidea</taxon>
        <taxon>Culicidae</taxon>
        <taxon>Culicinae</taxon>
        <taxon>Aedini</taxon>
        <taxon>Aedes</taxon>
        <taxon>Stegomyia</taxon>
    </lineage>
</organism>
<name>A0A1W7R730_AEDAL</name>
<feature type="region of interest" description="Disordered" evidence="1">
    <location>
        <begin position="79"/>
        <end position="118"/>
    </location>
</feature>
<feature type="compositionally biased region" description="Basic and acidic residues" evidence="1">
    <location>
        <begin position="79"/>
        <end position="92"/>
    </location>
</feature>
<reference evidence="3" key="1">
    <citation type="submission" date="2016-03" db="EMBL/GenBank/DDBJ databases">
        <title>RNAseq analyses of the sensorial organs of adult female Aedes albopictus.</title>
        <authorList>
            <person name="Fabrizio L."/>
            <person name="Ribeiro J.M."/>
            <person name="Arca B."/>
        </authorList>
    </citation>
    <scope>NUCLEOTIDE SEQUENCE</scope>
</reference>
<dbReference type="EMBL" id="GEHC01000682">
    <property type="protein sequence ID" value="JAV46963.1"/>
    <property type="molecule type" value="Transcribed_RNA"/>
</dbReference>
<dbReference type="AlphaFoldDB" id="A0A1W7R730"/>
<dbReference type="VEuPathDB" id="VectorBase:AALF020266"/>
<feature type="signal peptide" evidence="2">
    <location>
        <begin position="1"/>
        <end position="17"/>
    </location>
</feature>
<proteinExistence type="predicted"/>
<sequence>MKLILLMIISVVAYIDAAAICEHRQNDPNAVLPLSDLNVQTLDVASLQADLDPKQSEHTKREVMFRPLFVYRQQEIKKQHLKEQREQREQQLHQHHAAPTTTTRRPQKLDYDPYDYMA</sequence>
<dbReference type="VEuPathDB" id="VectorBase:AALFPA_041857"/>
<accession>A0A1W7R730</accession>
<protein>
    <submittedName>
        <fullName evidence="3">Putative conserved secreted protein</fullName>
    </submittedName>
</protein>
<evidence type="ECO:0000313" key="3">
    <source>
        <dbReference type="EMBL" id="JAV46963.1"/>
    </source>
</evidence>
<evidence type="ECO:0000256" key="2">
    <source>
        <dbReference type="SAM" id="SignalP"/>
    </source>
</evidence>
<feature type="chain" id="PRO_5012145273" evidence="2">
    <location>
        <begin position="18"/>
        <end position="118"/>
    </location>
</feature>
<keyword evidence="2" id="KW-0732">Signal</keyword>